<name>A0AAW9RWP3_9BACT</name>
<feature type="region of interest" description="Disordered" evidence="2">
    <location>
        <begin position="59"/>
        <end position="88"/>
    </location>
</feature>
<dbReference type="RefSeq" id="WP_346822088.1">
    <property type="nucleotide sequence ID" value="NZ_JBDKWZ010000008.1"/>
</dbReference>
<evidence type="ECO:0000313" key="4">
    <source>
        <dbReference type="EMBL" id="MEN7549312.1"/>
    </source>
</evidence>
<feature type="domain" description="Phage capsid-like C-terminal" evidence="3">
    <location>
        <begin position="131"/>
        <end position="404"/>
    </location>
</feature>
<feature type="compositionally biased region" description="Basic and acidic residues" evidence="2">
    <location>
        <begin position="20"/>
        <end position="33"/>
    </location>
</feature>
<dbReference type="Pfam" id="PF05065">
    <property type="entry name" value="Phage_capsid"/>
    <property type="match status" value="1"/>
</dbReference>
<organism evidence="4 5">
    <name type="scientific">Rapidithrix thailandica</name>
    <dbReference type="NCBI Taxonomy" id="413964"/>
    <lineage>
        <taxon>Bacteria</taxon>
        <taxon>Pseudomonadati</taxon>
        <taxon>Bacteroidota</taxon>
        <taxon>Cytophagia</taxon>
        <taxon>Cytophagales</taxon>
        <taxon>Flammeovirgaceae</taxon>
        <taxon>Rapidithrix</taxon>
    </lineage>
</organism>
<reference evidence="4 5" key="1">
    <citation type="submission" date="2024-04" db="EMBL/GenBank/DDBJ databases">
        <title>Novel genus in family Flammeovirgaceae.</title>
        <authorList>
            <person name="Nguyen T.H."/>
            <person name="Vuong T.Q."/>
            <person name="Le H."/>
            <person name="Kim S.-G."/>
        </authorList>
    </citation>
    <scope>NUCLEOTIDE SEQUENCE [LARGE SCALE GENOMIC DNA]</scope>
    <source>
        <strain evidence="4 5">JCM 23209</strain>
    </source>
</reference>
<protein>
    <submittedName>
        <fullName evidence="4">Phage major capsid protein</fullName>
    </submittedName>
</protein>
<gene>
    <name evidence="4" type="ORF">AAG747_15415</name>
</gene>
<dbReference type="InterPro" id="IPR054612">
    <property type="entry name" value="Phage_capsid-like_C"/>
</dbReference>
<proteinExistence type="predicted"/>
<dbReference type="InterPro" id="IPR024455">
    <property type="entry name" value="Phage_capsid"/>
</dbReference>
<dbReference type="NCBIfam" id="TIGR01554">
    <property type="entry name" value="major_cap_HK97"/>
    <property type="match status" value="1"/>
</dbReference>
<comment type="caution">
    <text evidence="4">The sequence shown here is derived from an EMBL/GenBank/DDBJ whole genome shotgun (WGS) entry which is preliminary data.</text>
</comment>
<dbReference type="SUPFAM" id="SSF56563">
    <property type="entry name" value="Major capsid protein gp5"/>
    <property type="match status" value="1"/>
</dbReference>
<evidence type="ECO:0000256" key="2">
    <source>
        <dbReference type="SAM" id="MobiDB-lite"/>
    </source>
</evidence>
<comment type="subcellular location">
    <subcellularLocation>
        <location evidence="1">Virion</location>
    </subcellularLocation>
</comment>
<accession>A0AAW9RWP3</accession>
<evidence type="ECO:0000313" key="5">
    <source>
        <dbReference type="Proteomes" id="UP001403385"/>
    </source>
</evidence>
<dbReference type="EMBL" id="JBDKWZ010000008">
    <property type="protein sequence ID" value="MEN7549312.1"/>
    <property type="molecule type" value="Genomic_DNA"/>
</dbReference>
<dbReference type="Gene3D" id="3.30.2320.10">
    <property type="entry name" value="hypothetical protein PF0899 domain"/>
    <property type="match status" value="1"/>
</dbReference>
<dbReference type="AlphaFoldDB" id="A0AAW9RWP3"/>
<dbReference type="Gene3D" id="3.30.2400.10">
    <property type="entry name" value="Major capsid protein gp5"/>
    <property type="match status" value="1"/>
</dbReference>
<evidence type="ECO:0000259" key="3">
    <source>
        <dbReference type="Pfam" id="PF05065"/>
    </source>
</evidence>
<evidence type="ECO:0000256" key="1">
    <source>
        <dbReference type="ARBA" id="ARBA00004328"/>
    </source>
</evidence>
<feature type="region of interest" description="Disordered" evidence="2">
    <location>
        <begin position="18"/>
        <end position="39"/>
    </location>
</feature>
<keyword evidence="5" id="KW-1185">Reference proteome</keyword>
<dbReference type="Proteomes" id="UP001403385">
    <property type="component" value="Unassembled WGS sequence"/>
</dbReference>
<sequence>MPRLKELREQRASLVVKMNEINDKANEEKRSLSTEESQQWDQIDNEVVKLTEDIERQERLDELNKENAKKQEPVPGSKREEQDPKKLEKRQMDVFAKYVCGGVLSLNNEERSVLQPLLVEEKRQSTTPGEGGYTIPTGFAGEIEKALLEFGGVLAVAGLRKTTTGNPINYPEVNDIDNKGRMIGEKGDASQGTTPITFTNKALSAYKFTSDFLPITQELLDDSFFDIPGLINDLFLERIARIVNQYLTLGTGTNQPQGVVTAAAAGTTAAANNTITGDELIDLLHAVPSAYRRNGLFMFNDNTLKAIKKLKNNEGDYIWLPGLKDGEPDTILKKPYQINDDMADIGASTKSVLFGDFNKFKVRQAGNPYLKRSEHIYIETDQIGMGLFARYDSRLIDAGVGAIKYLDHPA</sequence>